<feature type="compositionally biased region" description="Low complexity" evidence="17">
    <location>
        <begin position="1160"/>
        <end position="1173"/>
    </location>
</feature>
<dbReference type="Proteomes" id="UP000085678">
    <property type="component" value="Unplaced"/>
</dbReference>
<feature type="region of interest" description="Disordered" evidence="17">
    <location>
        <begin position="1467"/>
        <end position="1502"/>
    </location>
</feature>
<feature type="compositionally biased region" description="Polar residues" evidence="17">
    <location>
        <begin position="1048"/>
        <end position="1059"/>
    </location>
</feature>
<feature type="compositionally biased region" description="Polar residues" evidence="17">
    <location>
        <begin position="788"/>
        <end position="798"/>
    </location>
</feature>
<feature type="transmembrane region" description="Helical" evidence="18">
    <location>
        <begin position="218"/>
        <end position="238"/>
    </location>
</feature>
<evidence type="ECO:0000256" key="15">
    <source>
        <dbReference type="ARBA" id="ARBA00023239"/>
    </source>
</evidence>
<keyword evidence="14" id="KW-0325">Glycoprotein</keyword>
<keyword evidence="13 18" id="KW-0472">Membrane</keyword>
<evidence type="ECO:0000256" key="1">
    <source>
        <dbReference type="ARBA" id="ARBA00001593"/>
    </source>
</evidence>
<feature type="compositionally biased region" description="Basic and acidic residues" evidence="17">
    <location>
        <begin position="640"/>
        <end position="651"/>
    </location>
</feature>
<dbReference type="SMART" id="SM00044">
    <property type="entry name" value="CYCc"/>
    <property type="match status" value="1"/>
</dbReference>
<feature type="transmembrane region" description="Helical" evidence="18">
    <location>
        <begin position="267"/>
        <end position="285"/>
    </location>
</feature>
<feature type="compositionally biased region" description="Pro residues" evidence="17">
    <location>
        <begin position="1236"/>
        <end position="1245"/>
    </location>
</feature>
<comment type="similarity">
    <text evidence="16">Belongs to the adenylyl cyclase class-4/guanylyl cyclase family.</text>
</comment>
<dbReference type="GO" id="GO:0007189">
    <property type="term" value="P:adenylate cyclase-activating G protein-coupled receptor signaling pathway"/>
    <property type="evidence" value="ECO:0007669"/>
    <property type="project" value="TreeGrafter"/>
</dbReference>
<evidence type="ECO:0000256" key="5">
    <source>
        <dbReference type="ARBA" id="ARBA00022692"/>
    </source>
</evidence>
<feature type="compositionally biased region" description="Low complexity" evidence="17">
    <location>
        <begin position="1311"/>
        <end position="1327"/>
    </location>
</feature>
<dbReference type="SUPFAM" id="SSF55073">
    <property type="entry name" value="Nucleotide cyclase"/>
    <property type="match status" value="1"/>
</dbReference>
<protein>
    <recommendedName>
        <fullName evidence="4">adenylate cyclase</fullName>
        <ecNumber evidence="4">4.6.1.1</ecNumber>
    </recommendedName>
</protein>
<keyword evidence="5 18" id="KW-0812">Transmembrane</keyword>
<dbReference type="InterPro" id="IPR018297">
    <property type="entry name" value="A/G_cyclase_CS"/>
</dbReference>
<evidence type="ECO:0000313" key="22">
    <source>
        <dbReference type="RefSeq" id="XP_013391107.1"/>
    </source>
</evidence>
<evidence type="ECO:0000256" key="4">
    <source>
        <dbReference type="ARBA" id="ARBA00012201"/>
    </source>
</evidence>
<dbReference type="Pfam" id="PF06327">
    <property type="entry name" value="Adcy_cons_dom"/>
    <property type="match status" value="1"/>
</dbReference>
<feature type="region of interest" description="Disordered" evidence="17">
    <location>
        <begin position="700"/>
        <end position="798"/>
    </location>
</feature>
<feature type="region of interest" description="Disordered" evidence="17">
    <location>
        <begin position="822"/>
        <end position="857"/>
    </location>
</feature>
<dbReference type="PROSITE" id="PS00452">
    <property type="entry name" value="GUANYLATE_CYCLASE_1"/>
    <property type="match status" value="1"/>
</dbReference>
<dbReference type="RefSeq" id="XP_013391106.1">
    <property type="nucleotide sequence ID" value="XM_013535652.1"/>
</dbReference>
<evidence type="ECO:0000256" key="17">
    <source>
        <dbReference type="SAM" id="MobiDB-lite"/>
    </source>
</evidence>
<keyword evidence="7" id="KW-0677">Repeat</keyword>
<evidence type="ECO:0000256" key="3">
    <source>
        <dbReference type="ARBA" id="ARBA00004141"/>
    </source>
</evidence>
<gene>
    <name evidence="21 22" type="primary">LOC106159379</name>
</gene>
<dbReference type="OrthoDB" id="2107370at2759"/>
<feature type="compositionally biased region" description="Basic and acidic residues" evidence="17">
    <location>
        <begin position="1291"/>
        <end position="1307"/>
    </location>
</feature>
<organism evidence="20 22">
    <name type="scientific">Lingula anatina</name>
    <name type="common">Brachiopod</name>
    <name type="synonym">Lingula unguis</name>
    <dbReference type="NCBI Taxonomy" id="7574"/>
    <lineage>
        <taxon>Eukaryota</taxon>
        <taxon>Metazoa</taxon>
        <taxon>Spiralia</taxon>
        <taxon>Lophotrochozoa</taxon>
        <taxon>Brachiopoda</taxon>
        <taxon>Linguliformea</taxon>
        <taxon>Lingulata</taxon>
        <taxon>Lingulida</taxon>
        <taxon>Linguloidea</taxon>
        <taxon>Lingulidae</taxon>
        <taxon>Lingula</taxon>
    </lineage>
</organism>
<feature type="compositionally biased region" description="Low complexity" evidence="17">
    <location>
        <begin position="1478"/>
        <end position="1496"/>
    </location>
</feature>
<keyword evidence="10" id="KW-0460">Magnesium</keyword>
<evidence type="ECO:0000256" key="18">
    <source>
        <dbReference type="SAM" id="Phobius"/>
    </source>
</evidence>
<keyword evidence="20" id="KW-1185">Reference proteome</keyword>
<feature type="domain" description="Guanylate cyclase" evidence="19">
    <location>
        <begin position="412"/>
        <end position="555"/>
    </location>
</feature>
<evidence type="ECO:0000256" key="9">
    <source>
        <dbReference type="ARBA" id="ARBA00022840"/>
    </source>
</evidence>
<dbReference type="InterPro" id="IPR029787">
    <property type="entry name" value="Nucleotide_cyclase"/>
</dbReference>
<dbReference type="GeneID" id="106159379"/>
<feature type="transmembrane region" description="Helical" evidence="18">
    <location>
        <begin position="324"/>
        <end position="344"/>
    </location>
</feature>
<dbReference type="GO" id="GO:0006171">
    <property type="term" value="P:cAMP biosynthetic process"/>
    <property type="evidence" value="ECO:0007669"/>
    <property type="project" value="UniProtKB-KW"/>
</dbReference>
<evidence type="ECO:0000256" key="6">
    <source>
        <dbReference type="ARBA" id="ARBA00022723"/>
    </source>
</evidence>
<feature type="region of interest" description="Disordered" evidence="17">
    <location>
        <begin position="872"/>
        <end position="1381"/>
    </location>
</feature>
<dbReference type="GO" id="GO:0005886">
    <property type="term" value="C:plasma membrane"/>
    <property type="evidence" value="ECO:0007669"/>
    <property type="project" value="InterPro"/>
</dbReference>
<evidence type="ECO:0000256" key="8">
    <source>
        <dbReference type="ARBA" id="ARBA00022741"/>
    </source>
</evidence>
<dbReference type="STRING" id="7574.A0A1S3HYK8"/>
<comment type="cofactor">
    <cofactor evidence="2">
        <name>Mg(2+)</name>
        <dbReference type="ChEBI" id="CHEBI:18420"/>
    </cofactor>
</comment>
<feature type="compositionally biased region" description="Polar residues" evidence="17">
    <location>
        <begin position="1116"/>
        <end position="1128"/>
    </location>
</feature>
<comment type="catalytic activity">
    <reaction evidence="1">
        <text>ATP = 3',5'-cyclic AMP + diphosphate</text>
        <dbReference type="Rhea" id="RHEA:15389"/>
        <dbReference type="ChEBI" id="CHEBI:30616"/>
        <dbReference type="ChEBI" id="CHEBI:33019"/>
        <dbReference type="ChEBI" id="CHEBI:58165"/>
        <dbReference type="EC" id="4.6.1.1"/>
    </reaction>
</comment>
<keyword evidence="15 16" id="KW-0456">Lyase</keyword>
<reference evidence="21 22" key="1">
    <citation type="submission" date="2025-04" db="UniProtKB">
        <authorList>
            <consortium name="RefSeq"/>
        </authorList>
    </citation>
    <scope>IDENTIFICATION</scope>
    <source>
        <tissue evidence="21 22">Gonads</tissue>
    </source>
</reference>
<keyword evidence="11 18" id="KW-1133">Transmembrane helix</keyword>
<evidence type="ECO:0000313" key="20">
    <source>
        <dbReference type="Proteomes" id="UP000085678"/>
    </source>
</evidence>
<evidence type="ECO:0000256" key="12">
    <source>
        <dbReference type="ARBA" id="ARBA00022998"/>
    </source>
</evidence>
<keyword evidence="6" id="KW-0479">Metal-binding</keyword>
<dbReference type="FunFam" id="3.30.70.1230:FF:000001">
    <property type="entry name" value="Adenylate cyclase"/>
    <property type="match status" value="1"/>
</dbReference>
<dbReference type="InterPro" id="IPR001054">
    <property type="entry name" value="A/G_cyclase"/>
</dbReference>
<dbReference type="InterPro" id="IPR009398">
    <property type="entry name" value="Adcy_conserved_dom"/>
</dbReference>
<feature type="compositionally biased region" description="Polar residues" evidence="17">
    <location>
        <begin position="833"/>
        <end position="847"/>
    </location>
</feature>
<feature type="transmembrane region" description="Helical" evidence="18">
    <location>
        <begin position="150"/>
        <end position="172"/>
    </location>
</feature>
<dbReference type="RefSeq" id="XP_013391107.1">
    <property type="nucleotide sequence ID" value="XM_013535653.1"/>
</dbReference>
<sequence length="1502" mass="164775">MERDSYLKEHNIETFFIVAKHPRRQHSIVHRKGQLGDIKPRKLSFKSVSNCVLRLMRYIKFRAEIPFSNVLSAQHDDHKISMGSIADKLRRPIMNKRHSPESSHNRVNRYLKQAIFARSMEREKSEHVNFFTLRFRKPEKERQYQLMKDVSFGTSLLCALIVLVCVSAVQLILLPRTLMLLLLFLLTFMWLSILLILILGAKLKCIPFDLRQKPRARLAVIIVSIILIYAAAQVNIFFCEGGIHTGELQRSIISAADDHLHCELPPYFYLAAMMCFLTVALFLNLSALVKFAMLLIMVATFSIVMHFTHVSIFHQYDDDTGQYIPTNVVGVIVLIHFALALFVHGRQDEWTHRMDYLWKTQATEEKIEMTELQNNNRRILCNLLPAHVAAHFLDKKYTSNMELYSQQYAKVGVMFASIPNFAGFYMELDANNQGIECLRVLNEIIFDFDECLHNPQFYAVDKIKTIGSTYMAAVGLMPDSIIQDTEESVTANLTILVEFIFDLKHKLKVINENSYNNFMLKVGVNVGPVVAGVIGAKKPQFDIWGNTVNVASRMESTGEMDHIQVTEDIFQALKNHYDFKTRGAINVKGKGIMTTYFLLGRKDDGILNTSPPGGSTPVMPVGLPTPPVTPTGNPLLSRFRNRDGKKQDRPPSVESKQSLQSLLRSKAHALQSHSRPSSFHEVANYQSSTPLLSEVIKESPSVSAKLPNHGATPATSPPVESVSGNPPSSPPSTGSLSKRRLQAGVGSDSKENINKFRKSSGSSLPAPKPDTSRTTSPELPAYHFRNVKGNNMPQKEQFTPLTQSFILGRSGRNDYELAPQEEVPTDKVETNPEETSLLNTVDVSSGESDTEAQEAPVMAESVTRLHAVPLKASSSERLSSSGIINTHHPSEKIPTRDRSYPQLSLEAVKQHERHSSQSNSPTTPILAFIDGRNMSLQASSPSPKLFQPIPQEGRGGQQMDSPRFEGGRGSRNGGPCRDSPRGDWGGRGSRNDGGRGSRNEGGRGSRSSAPYRDSPRGGDGASGRASRATPYSRASPHIDTPGAGRLSMMNNGQRTSQESLDVVELPQVWQYPAERDSPGIPLPRTLQPHRPKPTKPQLQKQRSCPETAAGKLVPVVSSTEGTNATSKTPVIFPSNGAQRGGAPLVQGSSSQKREPKLRASPTDPLQSSSSSSPPTLPSPPKDLLYDYPSDGEKSDSDVQPFVTPNTVSHLTHHSSDADKSDSDGESSSHDYANLPPVRPPRPGAPLEPIYQGLPHGAAATGSNFPQGAVSGAPATENAPRDKKCRAQKGASGREAHKNRVGSPERPKPFFPAGVAAASSSSSSGATAAPPPLHAPPSFQVKRRGRVGLPPRHCRSLDYIPSDHESSAPSSPGLSPKLHHKLPSPSQVRAIFGDNAINLSLSSLNSSEMSRSDPAINYDSSSDAYISEYDNYRPGMASDEDYFVPEPISDMDIDFFDDIDIDSVTVSDTYSLDMPRPRNSNTGTSGSSGGNAISTNSKKQTDL</sequence>
<dbReference type="GO" id="GO:0004016">
    <property type="term" value="F:adenylate cyclase activity"/>
    <property type="evidence" value="ECO:0007669"/>
    <property type="project" value="UniProtKB-EC"/>
</dbReference>
<accession>A0A1S3HYK8</accession>
<evidence type="ECO:0000256" key="16">
    <source>
        <dbReference type="RuleBase" id="RU000405"/>
    </source>
</evidence>
<name>A0A1S3HYK8_LINAN</name>
<dbReference type="EC" id="4.6.1.1" evidence="4"/>
<feature type="compositionally biased region" description="Basic and acidic residues" evidence="17">
    <location>
        <begin position="888"/>
        <end position="899"/>
    </location>
</feature>
<evidence type="ECO:0000256" key="10">
    <source>
        <dbReference type="ARBA" id="ARBA00022842"/>
    </source>
</evidence>
<evidence type="ECO:0000256" key="11">
    <source>
        <dbReference type="ARBA" id="ARBA00022989"/>
    </source>
</evidence>
<dbReference type="CDD" id="cd07302">
    <property type="entry name" value="CHD"/>
    <property type="match status" value="1"/>
</dbReference>
<feature type="region of interest" description="Disordered" evidence="17">
    <location>
        <begin position="608"/>
        <end position="659"/>
    </location>
</feature>
<evidence type="ECO:0000256" key="2">
    <source>
        <dbReference type="ARBA" id="ARBA00001946"/>
    </source>
</evidence>
<feature type="compositionally biased region" description="Low complexity" evidence="17">
    <location>
        <begin position="717"/>
        <end position="736"/>
    </location>
</feature>
<evidence type="ECO:0000256" key="14">
    <source>
        <dbReference type="ARBA" id="ARBA00023180"/>
    </source>
</evidence>
<dbReference type="Pfam" id="PF00211">
    <property type="entry name" value="Guanylate_cyc"/>
    <property type="match status" value="1"/>
</dbReference>
<feature type="compositionally biased region" description="Basic and acidic residues" evidence="17">
    <location>
        <begin position="1213"/>
        <end position="1228"/>
    </location>
</feature>
<dbReference type="PANTHER" id="PTHR45627:SF26">
    <property type="entry name" value="ADENYLATE CYCLASE TYPE 1"/>
    <property type="match status" value="1"/>
</dbReference>
<dbReference type="GO" id="GO:0005524">
    <property type="term" value="F:ATP binding"/>
    <property type="evidence" value="ECO:0007669"/>
    <property type="project" value="UniProtKB-KW"/>
</dbReference>
<dbReference type="GO" id="GO:0035556">
    <property type="term" value="P:intracellular signal transduction"/>
    <property type="evidence" value="ECO:0007669"/>
    <property type="project" value="InterPro"/>
</dbReference>
<keyword evidence="12" id="KW-0115">cAMP biosynthesis</keyword>
<proteinExistence type="inferred from homology"/>
<evidence type="ECO:0000256" key="7">
    <source>
        <dbReference type="ARBA" id="ARBA00022737"/>
    </source>
</evidence>
<dbReference type="GO" id="GO:0046872">
    <property type="term" value="F:metal ion binding"/>
    <property type="evidence" value="ECO:0007669"/>
    <property type="project" value="UniProtKB-KW"/>
</dbReference>
<feature type="transmembrane region" description="Helical" evidence="18">
    <location>
        <begin position="292"/>
        <end position="312"/>
    </location>
</feature>
<dbReference type="Gene3D" id="3.30.70.1230">
    <property type="entry name" value="Nucleotide cyclase"/>
    <property type="match status" value="1"/>
</dbReference>
<keyword evidence="8" id="KW-0547">Nucleotide-binding</keyword>
<feature type="transmembrane region" description="Helical" evidence="18">
    <location>
        <begin position="178"/>
        <end position="198"/>
    </location>
</feature>
<evidence type="ECO:0000259" key="19">
    <source>
        <dbReference type="PROSITE" id="PS50125"/>
    </source>
</evidence>
<dbReference type="PROSITE" id="PS50125">
    <property type="entry name" value="GUANYLATE_CYCLASE_2"/>
    <property type="match status" value="1"/>
</dbReference>
<dbReference type="PANTHER" id="PTHR45627">
    <property type="entry name" value="ADENYLATE CYCLASE TYPE 1"/>
    <property type="match status" value="1"/>
</dbReference>
<evidence type="ECO:0000256" key="13">
    <source>
        <dbReference type="ARBA" id="ARBA00023136"/>
    </source>
</evidence>
<dbReference type="KEGG" id="lak:106159379"/>
<feature type="compositionally biased region" description="Basic and acidic residues" evidence="17">
    <location>
        <begin position="989"/>
        <end position="1003"/>
    </location>
</feature>
<comment type="subcellular location">
    <subcellularLocation>
        <location evidence="3">Membrane</location>
        <topology evidence="3">Multi-pass membrane protein</topology>
    </subcellularLocation>
</comment>
<evidence type="ECO:0000313" key="21">
    <source>
        <dbReference type="RefSeq" id="XP_013391106.1"/>
    </source>
</evidence>
<keyword evidence="9" id="KW-0067">ATP-binding</keyword>